<comment type="cofactor">
    <cofactor evidence="1">
        <name>[4Fe-4S] cluster</name>
        <dbReference type="ChEBI" id="CHEBI:49883"/>
    </cofactor>
</comment>
<dbReference type="Gene3D" id="3.40.50.300">
    <property type="entry name" value="P-loop containing nucleotide triphosphate hydrolases"/>
    <property type="match status" value="3"/>
</dbReference>
<dbReference type="Gene3D" id="3.90.320.10">
    <property type="match status" value="1"/>
</dbReference>
<gene>
    <name evidence="24" type="ORF">Sradi_1082900</name>
</gene>
<name>A0AAW2V7Q6_SESRA</name>
<keyword evidence="5" id="KW-0004">4Fe-4S</keyword>
<evidence type="ECO:0000256" key="20">
    <source>
        <dbReference type="ARBA" id="ARBA00047995"/>
    </source>
</evidence>
<keyword evidence="19" id="KW-0511">Multifunctional enzyme</keyword>
<dbReference type="Pfam" id="PF08696">
    <property type="entry name" value="Dna2"/>
    <property type="match status" value="1"/>
</dbReference>
<keyword evidence="12 24" id="KW-0347">Helicase</keyword>
<dbReference type="GO" id="GO:0004518">
    <property type="term" value="F:nuclease activity"/>
    <property type="evidence" value="ECO:0007669"/>
    <property type="project" value="UniProtKB-KW"/>
</dbReference>
<feature type="domain" description="DNA2/NAM7 helicase-like C-terminal" evidence="23">
    <location>
        <begin position="974"/>
        <end position="1032"/>
    </location>
</feature>
<evidence type="ECO:0000256" key="19">
    <source>
        <dbReference type="ARBA" id="ARBA00023268"/>
    </source>
</evidence>
<organism evidence="24">
    <name type="scientific">Sesamum radiatum</name>
    <name type="common">Black benniseed</name>
    <dbReference type="NCBI Taxonomy" id="300843"/>
    <lineage>
        <taxon>Eukaryota</taxon>
        <taxon>Viridiplantae</taxon>
        <taxon>Streptophyta</taxon>
        <taxon>Embryophyta</taxon>
        <taxon>Tracheophyta</taxon>
        <taxon>Spermatophyta</taxon>
        <taxon>Magnoliopsida</taxon>
        <taxon>eudicotyledons</taxon>
        <taxon>Gunneridae</taxon>
        <taxon>Pentapetalae</taxon>
        <taxon>asterids</taxon>
        <taxon>lamiids</taxon>
        <taxon>Lamiales</taxon>
        <taxon>Pedaliaceae</taxon>
        <taxon>Sesamum</taxon>
    </lineage>
</organism>
<keyword evidence="14" id="KW-0408">Iron</keyword>
<evidence type="ECO:0000256" key="9">
    <source>
        <dbReference type="ARBA" id="ARBA00022741"/>
    </source>
</evidence>
<dbReference type="GO" id="GO:0006281">
    <property type="term" value="P:DNA repair"/>
    <property type="evidence" value="ECO:0007669"/>
    <property type="project" value="UniProtKB-KW"/>
</dbReference>
<dbReference type="GO" id="GO:0005634">
    <property type="term" value="C:nucleus"/>
    <property type="evidence" value="ECO:0007669"/>
    <property type="project" value="UniProtKB-SubCell"/>
</dbReference>
<feature type="domain" description="DNA replication factor Dna2 N-terminal" evidence="21">
    <location>
        <begin position="193"/>
        <end position="394"/>
    </location>
</feature>
<evidence type="ECO:0000256" key="7">
    <source>
        <dbReference type="ARBA" id="ARBA00022722"/>
    </source>
</evidence>
<evidence type="ECO:0000259" key="21">
    <source>
        <dbReference type="Pfam" id="PF08696"/>
    </source>
</evidence>
<dbReference type="InterPro" id="IPR011604">
    <property type="entry name" value="PDDEXK-like_dom_sf"/>
</dbReference>
<dbReference type="GO" id="GO:0006260">
    <property type="term" value="P:DNA replication"/>
    <property type="evidence" value="ECO:0007669"/>
    <property type="project" value="UniProtKB-KW"/>
</dbReference>
<keyword evidence="18" id="KW-0539">Nucleus</keyword>
<dbReference type="AlphaFoldDB" id="A0AAW2V7Q6"/>
<dbReference type="GO" id="GO:0003677">
    <property type="term" value="F:DNA binding"/>
    <property type="evidence" value="ECO:0007669"/>
    <property type="project" value="UniProtKB-KW"/>
</dbReference>
<dbReference type="InterPro" id="IPR051827">
    <property type="entry name" value="Cas4_exonuclease"/>
</dbReference>
<evidence type="ECO:0000259" key="22">
    <source>
        <dbReference type="Pfam" id="PF13086"/>
    </source>
</evidence>
<dbReference type="CDD" id="cd18041">
    <property type="entry name" value="DEXXQc_DNA2"/>
    <property type="match status" value="1"/>
</dbReference>
<dbReference type="PANTHER" id="PTHR36531">
    <property type="entry name" value="CRISPR-ASSOCIATED EXONUCLEASE CAS4"/>
    <property type="match status" value="1"/>
</dbReference>
<dbReference type="FunFam" id="3.40.50.300:FF:001170">
    <property type="entry name" value="DNA replication helicase Dna2"/>
    <property type="match status" value="1"/>
</dbReference>
<keyword evidence="17" id="KW-0234">DNA repair</keyword>
<evidence type="ECO:0000256" key="5">
    <source>
        <dbReference type="ARBA" id="ARBA00022485"/>
    </source>
</evidence>
<keyword evidence="15" id="KW-0411">Iron-sulfur</keyword>
<evidence type="ECO:0000256" key="14">
    <source>
        <dbReference type="ARBA" id="ARBA00023004"/>
    </source>
</evidence>
<dbReference type="InterPro" id="IPR014808">
    <property type="entry name" value="DNA_replication_fac_Dna2_N"/>
</dbReference>
<dbReference type="SUPFAM" id="SSF52540">
    <property type="entry name" value="P-loop containing nucleoside triphosphate hydrolases"/>
    <property type="match status" value="1"/>
</dbReference>
<keyword evidence="16" id="KW-0238">DNA-binding</keyword>
<comment type="subcellular location">
    <subcellularLocation>
        <location evidence="2">Nucleus</location>
    </subcellularLocation>
</comment>
<keyword evidence="6" id="KW-0235">DNA replication</keyword>
<evidence type="ECO:0000256" key="8">
    <source>
        <dbReference type="ARBA" id="ARBA00022723"/>
    </source>
</evidence>
<dbReference type="GO" id="GO:0017116">
    <property type="term" value="F:single-stranded DNA helicase activity"/>
    <property type="evidence" value="ECO:0007669"/>
    <property type="project" value="InterPro"/>
</dbReference>
<comment type="catalytic activity">
    <reaction evidence="20">
        <text>ATP + H2O = ADP + phosphate + H(+)</text>
        <dbReference type="Rhea" id="RHEA:13065"/>
        <dbReference type="ChEBI" id="CHEBI:15377"/>
        <dbReference type="ChEBI" id="CHEBI:15378"/>
        <dbReference type="ChEBI" id="CHEBI:30616"/>
        <dbReference type="ChEBI" id="CHEBI:43474"/>
        <dbReference type="ChEBI" id="CHEBI:456216"/>
        <dbReference type="EC" id="3.6.4.12"/>
    </reaction>
</comment>
<evidence type="ECO:0000259" key="23">
    <source>
        <dbReference type="Pfam" id="PF13087"/>
    </source>
</evidence>
<sequence>MLIKQSQDDVIDEVTWKISPVNERLHAMSKHLPGRMRVLADSTRINSMDFQQCSQQKVQTSAGMAGKLERWLASPPLKAENKSLALDDVHSNGVPDQLGSRQHKKALIELLDQVEDVISVEHSICKDNEKLLDAERRPTADHVVNRLTTNLEEKVCTEDSRFSFLVLEVSEKLGPAESSGPQSCCKVLRLLNEQTGDERALQLWDEWYFTVVAPGDTVHVIGEFDAWGKCDVNRDENFLIVHPDILVSGTRVSASFSCPRRTILDERLKHSEHSAAALMGTLLHQIFQAGLISEFPTKEFLEEYARTVLQKSLESIYACGANENDIWKTLTEAIPKILNWISSFRDSQGSKGPSIDFKCEEGLKEIKISEVIDIEEMAWAPKYGLKGMIDASVQTAMEHSAQVMLYTLLMSERYMMNIKHGLLYYLQTDQTQGIAVRRSDLIGLIMRRNDLANDLIKASATQQLPPMLQSPNMCKSCRHLSVCSIYHKVAKKESWCSQNSKNDPVCLSSLILDASDKLSQKKFCRGNRFVYRFVHRELPLLDTDKPSGDSLSSSSFLENLFRNGDYVILSKEPGNLRVANGVIVDIGDSHVSVSFAKRLRLPGHSPGSMPEHLHQQSWRIDKDEVMASFAIMRYNLIQLFLQNEYSSHLRKMVVDLEMPRFDSGCIFSQDPAISYIWAEKSLNDDQRRAILKILTAKDYALILGMPGTGKTSTMVHAVKALLMRGASILLTSYTNSAVDNLLLKLKTQGIDFIRIGRYEAVHEDVQENCLSVTDMDSTQDIKEKLDKINVVAVTCLGITSPLLTNKRFDICIMDEAGQITLPVCLGPLMFASKFVLVGDHYQLPPLVQSPEAKENGMSVSLFCRLSEAHPQAIAALHCQYRMCAAIMELSNALIYGNRLRCGSTEIENAKLKYRSSASAPAWLMEVLNPNKPVIFINTDLLAAYETNDRKTLNNPIEAHIIAEANLIQGAVSEPVEIHTIDKYQGRDKDCILLSFVRSCENPRNNTSSLLGDWHRINVALTRAKKKLIMVGSCGTLSRVPLLKLLIQKVEELSGILVVSKKEINYKLELRRCSNLR</sequence>
<dbReference type="InterPro" id="IPR041677">
    <property type="entry name" value="DNA2/NAM7_AAA_11"/>
</dbReference>
<dbReference type="EC" id="3.6.4.12" evidence="4"/>
<evidence type="ECO:0000256" key="4">
    <source>
        <dbReference type="ARBA" id="ARBA00012551"/>
    </source>
</evidence>
<dbReference type="InterPro" id="IPR047187">
    <property type="entry name" value="SF1_C_Upf1"/>
</dbReference>
<dbReference type="GO" id="GO:0046872">
    <property type="term" value="F:metal ion binding"/>
    <property type="evidence" value="ECO:0007669"/>
    <property type="project" value="UniProtKB-KW"/>
</dbReference>
<feature type="domain" description="DNA2/NAM7 helicase-like C-terminal" evidence="23">
    <location>
        <begin position="857"/>
        <end position="963"/>
    </location>
</feature>
<dbReference type="PANTHER" id="PTHR36531:SF6">
    <property type="entry name" value="DNA REPLICATION ATP-DEPENDENT HELICASE_NUCLEASE DNA2"/>
    <property type="match status" value="1"/>
</dbReference>
<keyword evidence="10" id="KW-0227">DNA damage</keyword>
<proteinExistence type="inferred from homology"/>
<dbReference type="GO" id="GO:0005524">
    <property type="term" value="F:ATP binding"/>
    <property type="evidence" value="ECO:0007669"/>
    <property type="project" value="UniProtKB-KW"/>
</dbReference>
<feature type="domain" description="DNA2/NAM7 helicase helicase" evidence="22">
    <location>
        <begin position="780"/>
        <end position="849"/>
    </location>
</feature>
<dbReference type="InterPro" id="IPR026851">
    <property type="entry name" value="Dna2/JHS1_DEXXQ-box"/>
</dbReference>
<dbReference type="EMBL" id="JACGWJ010000004">
    <property type="protein sequence ID" value="KAL0425481.1"/>
    <property type="molecule type" value="Genomic_DNA"/>
</dbReference>
<feature type="domain" description="DNA2/NAM7 helicase helicase" evidence="22">
    <location>
        <begin position="682"/>
        <end position="771"/>
    </location>
</feature>
<comment type="caution">
    <text evidence="24">The sequence shown here is derived from an EMBL/GenBank/DDBJ whole genome shotgun (WGS) entry which is preliminary data.</text>
</comment>
<evidence type="ECO:0000256" key="3">
    <source>
        <dbReference type="ARBA" id="ARBA00007913"/>
    </source>
</evidence>
<evidence type="ECO:0000256" key="1">
    <source>
        <dbReference type="ARBA" id="ARBA00001966"/>
    </source>
</evidence>
<dbReference type="InterPro" id="IPR027417">
    <property type="entry name" value="P-loop_NTPase"/>
</dbReference>
<dbReference type="Pfam" id="PF13086">
    <property type="entry name" value="AAA_11"/>
    <property type="match status" value="2"/>
</dbReference>
<evidence type="ECO:0000256" key="11">
    <source>
        <dbReference type="ARBA" id="ARBA00022801"/>
    </source>
</evidence>
<dbReference type="GO" id="GO:0051539">
    <property type="term" value="F:4 iron, 4 sulfur cluster binding"/>
    <property type="evidence" value="ECO:0007669"/>
    <property type="project" value="UniProtKB-KW"/>
</dbReference>
<evidence type="ECO:0000256" key="2">
    <source>
        <dbReference type="ARBA" id="ARBA00004123"/>
    </source>
</evidence>
<keyword evidence="7" id="KW-0540">Nuclease</keyword>
<evidence type="ECO:0000256" key="13">
    <source>
        <dbReference type="ARBA" id="ARBA00022840"/>
    </source>
</evidence>
<dbReference type="CDD" id="cd18808">
    <property type="entry name" value="SF1_C_Upf1"/>
    <property type="match status" value="1"/>
</dbReference>
<evidence type="ECO:0000256" key="17">
    <source>
        <dbReference type="ARBA" id="ARBA00023204"/>
    </source>
</evidence>
<keyword evidence="9" id="KW-0547">Nucleotide-binding</keyword>
<protein>
    <recommendedName>
        <fullName evidence="4">DNA helicase</fullName>
        <ecNumber evidence="4">3.6.4.12</ecNumber>
    </recommendedName>
</protein>
<evidence type="ECO:0000256" key="18">
    <source>
        <dbReference type="ARBA" id="ARBA00023242"/>
    </source>
</evidence>
<evidence type="ECO:0000256" key="12">
    <source>
        <dbReference type="ARBA" id="ARBA00022806"/>
    </source>
</evidence>
<dbReference type="Pfam" id="PF13087">
    <property type="entry name" value="AAA_12"/>
    <property type="match status" value="2"/>
</dbReference>
<comment type="similarity">
    <text evidence="3">Belongs to the DNA2/NAM7 helicase family.</text>
</comment>
<accession>A0AAW2V7Q6</accession>
<dbReference type="InterPro" id="IPR041679">
    <property type="entry name" value="DNA2/NAM7-like_C"/>
</dbReference>
<dbReference type="GO" id="GO:0016787">
    <property type="term" value="F:hydrolase activity"/>
    <property type="evidence" value="ECO:0007669"/>
    <property type="project" value="UniProtKB-KW"/>
</dbReference>
<evidence type="ECO:0000313" key="24">
    <source>
        <dbReference type="EMBL" id="KAL0425481.1"/>
    </source>
</evidence>
<reference evidence="24" key="1">
    <citation type="submission" date="2020-06" db="EMBL/GenBank/DDBJ databases">
        <authorList>
            <person name="Li T."/>
            <person name="Hu X."/>
            <person name="Zhang T."/>
            <person name="Song X."/>
            <person name="Zhang H."/>
            <person name="Dai N."/>
            <person name="Sheng W."/>
            <person name="Hou X."/>
            <person name="Wei L."/>
        </authorList>
    </citation>
    <scope>NUCLEOTIDE SEQUENCE</scope>
    <source>
        <strain evidence="24">G02</strain>
        <tissue evidence="24">Leaf</tissue>
    </source>
</reference>
<keyword evidence="13" id="KW-0067">ATP-binding</keyword>
<evidence type="ECO:0000256" key="6">
    <source>
        <dbReference type="ARBA" id="ARBA00022705"/>
    </source>
</evidence>
<evidence type="ECO:0000256" key="15">
    <source>
        <dbReference type="ARBA" id="ARBA00023014"/>
    </source>
</evidence>
<keyword evidence="8" id="KW-0479">Metal-binding</keyword>
<evidence type="ECO:0000256" key="16">
    <source>
        <dbReference type="ARBA" id="ARBA00023125"/>
    </source>
</evidence>
<reference evidence="24" key="2">
    <citation type="journal article" date="2024" name="Plant">
        <title>Genomic evolution and insights into agronomic trait innovations of Sesamum species.</title>
        <authorList>
            <person name="Miao H."/>
            <person name="Wang L."/>
            <person name="Qu L."/>
            <person name="Liu H."/>
            <person name="Sun Y."/>
            <person name="Le M."/>
            <person name="Wang Q."/>
            <person name="Wei S."/>
            <person name="Zheng Y."/>
            <person name="Lin W."/>
            <person name="Duan Y."/>
            <person name="Cao H."/>
            <person name="Xiong S."/>
            <person name="Wang X."/>
            <person name="Wei L."/>
            <person name="Li C."/>
            <person name="Ma Q."/>
            <person name="Ju M."/>
            <person name="Zhao R."/>
            <person name="Li G."/>
            <person name="Mu C."/>
            <person name="Tian Q."/>
            <person name="Mei H."/>
            <person name="Zhang T."/>
            <person name="Gao T."/>
            <person name="Zhang H."/>
        </authorList>
    </citation>
    <scope>NUCLEOTIDE SEQUENCE</scope>
    <source>
        <strain evidence="24">G02</strain>
    </source>
</reference>
<keyword evidence="11" id="KW-0378">Hydrolase</keyword>
<evidence type="ECO:0000256" key="10">
    <source>
        <dbReference type="ARBA" id="ARBA00022763"/>
    </source>
</evidence>